<reference evidence="1" key="2">
    <citation type="journal article" date="2022" name="New Phytol.">
        <title>Evolutionary transition to the ectomycorrhizal habit in the genomes of a hyperdiverse lineage of mushroom-forming fungi.</title>
        <authorList>
            <person name="Looney B."/>
            <person name="Miyauchi S."/>
            <person name="Morin E."/>
            <person name="Drula E."/>
            <person name="Courty P.E."/>
            <person name="Kohler A."/>
            <person name="Kuo A."/>
            <person name="LaButti K."/>
            <person name="Pangilinan J."/>
            <person name="Lipzen A."/>
            <person name="Riley R."/>
            <person name="Andreopoulos W."/>
            <person name="He G."/>
            <person name="Johnson J."/>
            <person name="Nolan M."/>
            <person name="Tritt A."/>
            <person name="Barry K.W."/>
            <person name="Grigoriev I.V."/>
            <person name="Nagy L.G."/>
            <person name="Hibbett D."/>
            <person name="Henrissat B."/>
            <person name="Matheny P.B."/>
            <person name="Labbe J."/>
            <person name="Martin F.M."/>
        </authorList>
    </citation>
    <scope>NUCLEOTIDE SEQUENCE</scope>
    <source>
        <strain evidence="1">EC-137</strain>
    </source>
</reference>
<organism evidence="1 2">
    <name type="scientific">Vararia minispora EC-137</name>
    <dbReference type="NCBI Taxonomy" id="1314806"/>
    <lineage>
        <taxon>Eukaryota</taxon>
        <taxon>Fungi</taxon>
        <taxon>Dikarya</taxon>
        <taxon>Basidiomycota</taxon>
        <taxon>Agaricomycotina</taxon>
        <taxon>Agaricomycetes</taxon>
        <taxon>Russulales</taxon>
        <taxon>Lachnocladiaceae</taxon>
        <taxon>Vararia</taxon>
    </lineage>
</organism>
<keyword evidence="2" id="KW-1185">Reference proteome</keyword>
<dbReference type="EMBL" id="MU273522">
    <property type="protein sequence ID" value="KAI0033315.1"/>
    <property type="molecule type" value="Genomic_DNA"/>
</dbReference>
<name>A0ACB8QP53_9AGAM</name>
<gene>
    <name evidence="1" type="ORF">K488DRAFT_84997</name>
</gene>
<evidence type="ECO:0000313" key="2">
    <source>
        <dbReference type="Proteomes" id="UP000814128"/>
    </source>
</evidence>
<reference evidence="1" key="1">
    <citation type="submission" date="2021-02" db="EMBL/GenBank/DDBJ databases">
        <authorList>
            <consortium name="DOE Joint Genome Institute"/>
            <person name="Ahrendt S."/>
            <person name="Looney B.P."/>
            <person name="Miyauchi S."/>
            <person name="Morin E."/>
            <person name="Drula E."/>
            <person name="Courty P.E."/>
            <person name="Chicoki N."/>
            <person name="Fauchery L."/>
            <person name="Kohler A."/>
            <person name="Kuo A."/>
            <person name="Labutti K."/>
            <person name="Pangilinan J."/>
            <person name="Lipzen A."/>
            <person name="Riley R."/>
            <person name="Andreopoulos W."/>
            <person name="He G."/>
            <person name="Johnson J."/>
            <person name="Barry K.W."/>
            <person name="Grigoriev I.V."/>
            <person name="Nagy L."/>
            <person name="Hibbett D."/>
            <person name="Henrissat B."/>
            <person name="Matheny P.B."/>
            <person name="Labbe J."/>
            <person name="Martin F."/>
        </authorList>
    </citation>
    <scope>NUCLEOTIDE SEQUENCE</scope>
    <source>
        <strain evidence="1">EC-137</strain>
    </source>
</reference>
<comment type="caution">
    <text evidence="1">The sequence shown here is derived from an EMBL/GenBank/DDBJ whole genome shotgun (WGS) entry which is preliminary data.</text>
</comment>
<protein>
    <submittedName>
        <fullName evidence="1">Uncharacterized protein</fullName>
    </submittedName>
</protein>
<sequence>MLLHYLARILLRSDPTLVTFVEDMPHLEAAARVSVQSLQTSIASLVNGLIQVKEEMRRMRSDRTTPSGDQFAQVIGPSVVAPPQLA</sequence>
<evidence type="ECO:0000313" key="1">
    <source>
        <dbReference type="EMBL" id="KAI0033315.1"/>
    </source>
</evidence>
<dbReference type="Proteomes" id="UP000814128">
    <property type="component" value="Unassembled WGS sequence"/>
</dbReference>
<accession>A0ACB8QP53</accession>
<proteinExistence type="predicted"/>